<reference evidence="1 2" key="1">
    <citation type="submission" date="2020-08" db="EMBL/GenBank/DDBJ databases">
        <title>Sequencing the genomes of 1000 actinobacteria strains.</title>
        <authorList>
            <person name="Klenk H.-P."/>
        </authorList>
    </citation>
    <scope>NUCLEOTIDE SEQUENCE [LARGE SCALE GENOMIC DNA]</scope>
    <source>
        <strain evidence="1 2">DSM 45784</strain>
    </source>
</reference>
<gene>
    <name evidence="1" type="ORF">BJ982_005236</name>
</gene>
<name>A0A7W7DBC9_9ACTN</name>
<proteinExistence type="predicted"/>
<dbReference type="Proteomes" id="UP000542210">
    <property type="component" value="Unassembled WGS sequence"/>
</dbReference>
<comment type="caution">
    <text evidence="1">The sequence shown here is derived from an EMBL/GenBank/DDBJ whole genome shotgun (WGS) entry which is preliminary data.</text>
</comment>
<protein>
    <submittedName>
        <fullName evidence="1">Uncharacterized protein</fullName>
    </submittedName>
</protein>
<organism evidence="1 2">
    <name type="scientific">Sphaerisporangium siamense</name>
    <dbReference type="NCBI Taxonomy" id="795645"/>
    <lineage>
        <taxon>Bacteria</taxon>
        <taxon>Bacillati</taxon>
        <taxon>Actinomycetota</taxon>
        <taxon>Actinomycetes</taxon>
        <taxon>Streptosporangiales</taxon>
        <taxon>Streptosporangiaceae</taxon>
        <taxon>Sphaerisporangium</taxon>
    </lineage>
</organism>
<evidence type="ECO:0000313" key="2">
    <source>
        <dbReference type="Proteomes" id="UP000542210"/>
    </source>
</evidence>
<sequence length="361" mass="35974">MVKGVRDVVTGACVLFVTLGGVPGPVARAAADGYDTACAAPTRTLTGGGTAPPIRAGEVVLFASGAYTSAAAVLTGGGVACLAPGATWTVSTFDNPVGSIYVRGRLAVDTFLALIPGFLLDNEGAVSFGAVLQTSSDAMLINHKGATWEGIGSQSLLGTSSLTNDGTMNLTGSLTLAEQSTFTNTGEATLGAFQNGATTTNTGHVTVEGGATTSGTFVNRCWADFLFGYSSEGSTDNEGVIVATGGTVSRMGLYISGRYAGTATSVTSGSDFLVTSAGLTTGAGGYRFTGTTTVRGSVIGNPLITFYDTTRTGNQIFDVVTGTVTNVVRAVVPAPDPAVPPAGCAAATAELSITKGITPGG</sequence>
<accession>A0A7W7DBC9</accession>
<evidence type="ECO:0000313" key="1">
    <source>
        <dbReference type="EMBL" id="MBB4703692.1"/>
    </source>
</evidence>
<keyword evidence="2" id="KW-1185">Reference proteome</keyword>
<dbReference type="EMBL" id="JACHND010000001">
    <property type="protein sequence ID" value="MBB4703692.1"/>
    <property type="molecule type" value="Genomic_DNA"/>
</dbReference>
<dbReference type="RefSeq" id="WP_184884271.1">
    <property type="nucleotide sequence ID" value="NZ_BOOV01000001.1"/>
</dbReference>
<dbReference type="AlphaFoldDB" id="A0A7W7DBC9"/>